<evidence type="ECO:0000313" key="4">
    <source>
        <dbReference type="Proteomes" id="UP001206692"/>
    </source>
</evidence>
<evidence type="ECO:0000313" key="3">
    <source>
        <dbReference type="EMBL" id="MCQ5342562.1"/>
    </source>
</evidence>
<name>A0ABT1SRR9_9FIRM</name>
<reference evidence="3 4" key="1">
    <citation type="submission" date="2022-06" db="EMBL/GenBank/DDBJ databases">
        <title>Isolation of gut microbiota from human fecal samples.</title>
        <authorList>
            <person name="Pamer E.G."/>
            <person name="Barat B."/>
            <person name="Waligurski E."/>
            <person name="Medina S."/>
            <person name="Paddock L."/>
            <person name="Mostad J."/>
        </authorList>
    </citation>
    <scope>NUCLEOTIDE SEQUENCE [LARGE SCALE GENOMIC DNA]</scope>
    <source>
        <strain evidence="3 4">DFI.1.1</strain>
    </source>
</reference>
<dbReference type="Proteomes" id="UP001206692">
    <property type="component" value="Unassembled WGS sequence"/>
</dbReference>
<feature type="chain" id="PRO_5045208638" evidence="1">
    <location>
        <begin position="23"/>
        <end position="216"/>
    </location>
</feature>
<evidence type="ECO:0000259" key="2">
    <source>
        <dbReference type="Pfam" id="PF11738"/>
    </source>
</evidence>
<dbReference type="RefSeq" id="WP_062411518.1">
    <property type="nucleotide sequence ID" value="NZ_JAJCIO010000007.1"/>
</dbReference>
<evidence type="ECO:0000256" key="1">
    <source>
        <dbReference type="SAM" id="SignalP"/>
    </source>
</evidence>
<feature type="signal peptide" evidence="1">
    <location>
        <begin position="1"/>
        <end position="22"/>
    </location>
</feature>
<feature type="domain" description="DUF3298" evidence="2">
    <location>
        <begin position="157"/>
        <end position="210"/>
    </location>
</feature>
<gene>
    <name evidence="3" type="ORF">NE675_05890</name>
</gene>
<dbReference type="Gene3D" id="3.30.565.40">
    <property type="entry name" value="Fervidobacterium nodosum Rt17-B1 like"/>
    <property type="match status" value="1"/>
</dbReference>
<dbReference type="Pfam" id="PF11738">
    <property type="entry name" value="DUF3298"/>
    <property type="match status" value="1"/>
</dbReference>
<protein>
    <submittedName>
        <fullName evidence="3">RsiV family protein</fullName>
    </submittedName>
</protein>
<dbReference type="EMBL" id="JANGEW010000009">
    <property type="protein sequence ID" value="MCQ5342562.1"/>
    <property type="molecule type" value="Genomic_DNA"/>
</dbReference>
<dbReference type="Gene3D" id="3.90.640.20">
    <property type="entry name" value="Heat-shock cognate protein, ATPase"/>
    <property type="match status" value="1"/>
</dbReference>
<dbReference type="InterPro" id="IPR037126">
    <property type="entry name" value="PdaC/RsiV-like_sf"/>
</dbReference>
<keyword evidence="4" id="KW-1185">Reference proteome</keyword>
<sequence>MINKKLLTLLCGAWLMGAVAMAASPAVIEDAPKAVYTHDDGSTLTIQYPSISIDGNAGAAALMAQYFADEQAQAREFFAQQGTKGVKLTEEKHYTVTLNNGKYLSFLDEGYLYFDRAAHPTSWKTGVVFDMETGRRITNWRELVKPGDEKAFTLQKITNKLTLSDNVLSTYFNGLTEDPKNFYLDKKGNIHFIFGQYEVAPYSSGIIDINMGKQAK</sequence>
<comment type="caution">
    <text evidence="3">The sequence shown here is derived from an EMBL/GenBank/DDBJ whole genome shotgun (WGS) entry which is preliminary data.</text>
</comment>
<organism evidence="3 4">
    <name type="scientific">Megasphaera massiliensis</name>
    <dbReference type="NCBI Taxonomy" id="1232428"/>
    <lineage>
        <taxon>Bacteria</taxon>
        <taxon>Bacillati</taxon>
        <taxon>Bacillota</taxon>
        <taxon>Negativicutes</taxon>
        <taxon>Veillonellales</taxon>
        <taxon>Veillonellaceae</taxon>
        <taxon>Megasphaera</taxon>
    </lineage>
</organism>
<dbReference type="InterPro" id="IPR021729">
    <property type="entry name" value="DUF3298"/>
</dbReference>
<keyword evidence="1" id="KW-0732">Signal</keyword>
<proteinExistence type="predicted"/>
<accession>A0ABT1SRR9</accession>